<reference evidence="7" key="1">
    <citation type="submission" date="2022-08" db="EMBL/GenBank/DDBJ databases">
        <title>Complete genome sequence of 14 non-tuberculosis mycobacteria type-strains.</title>
        <authorList>
            <person name="Igarashi Y."/>
            <person name="Osugi A."/>
            <person name="Mitarai S."/>
        </authorList>
    </citation>
    <scope>NUCLEOTIDE SEQUENCE</scope>
    <source>
        <strain evidence="7">ATCC 51985</strain>
    </source>
</reference>
<dbReference type="Gene3D" id="3.40.50.720">
    <property type="entry name" value="NAD(P)-binding Rossmann-like Domain"/>
    <property type="match status" value="1"/>
</dbReference>
<name>A0ABY3UYR7_MYCLN</name>
<sequence length="117" mass="12433">MEDLTGRREVDAVLDCAGAKESLELGFSILGKEGALTCAGLIGQSGAQVPIFPFVSGEKSYCGSFWGNHNDLTEVLALASQGLIKHHIVEVNLDDINERLDELGCGDVVGRAVVIFD</sequence>
<keyword evidence="8" id="KW-1185">Reference proteome</keyword>
<evidence type="ECO:0000256" key="2">
    <source>
        <dbReference type="ARBA" id="ARBA00013190"/>
    </source>
</evidence>
<dbReference type="Gene3D" id="3.90.180.10">
    <property type="entry name" value="Medium-chain alcohol dehydrogenases, catalytic domain"/>
    <property type="match status" value="1"/>
</dbReference>
<comment type="cofactor">
    <cofactor evidence="1">
        <name>Zn(2+)</name>
        <dbReference type="ChEBI" id="CHEBI:29105"/>
    </cofactor>
</comment>
<dbReference type="SUPFAM" id="SSF51735">
    <property type="entry name" value="NAD(P)-binding Rossmann-fold domains"/>
    <property type="match status" value="1"/>
</dbReference>
<evidence type="ECO:0000256" key="1">
    <source>
        <dbReference type="ARBA" id="ARBA00001947"/>
    </source>
</evidence>
<dbReference type="PANTHER" id="PTHR42940:SF8">
    <property type="entry name" value="VACUOLAR PROTEIN SORTING-ASSOCIATED PROTEIN 11"/>
    <property type="match status" value="1"/>
</dbReference>
<gene>
    <name evidence="7" type="ORF">MJO58_07755</name>
</gene>
<dbReference type="EC" id="1.1.1.1" evidence="2"/>
<proteinExistence type="predicted"/>
<dbReference type="InterPro" id="IPR013149">
    <property type="entry name" value="ADH-like_C"/>
</dbReference>
<dbReference type="EMBL" id="CP092423">
    <property type="protein sequence ID" value="ULP43839.2"/>
    <property type="molecule type" value="Genomic_DNA"/>
</dbReference>
<dbReference type="Pfam" id="PF00107">
    <property type="entry name" value="ADH_zinc_N"/>
    <property type="match status" value="1"/>
</dbReference>
<keyword evidence="5" id="KW-0560">Oxidoreductase</keyword>
<feature type="domain" description="Alcohol dehydrogenase-like C-terminal" evidence="6">
    <location>
        <begin position="2"/>
        <end position="80"/>
    </location>
</feature>
<keyword evidence="3" id="KW-0479">Metal-binding</keyword>
<protein>
    <recommendedName>
        <fullName evidence="2">alcohol dehydrogenase</fullName>
        <ecNumber evidence="2">1.1.1.1</ecNumber>
    </recommendedName>
</protein>
<organism evidence="7 8">
    <name type="scientific">Mycobacterium lentiflavum</name>
    <dbReference type="NCBI Taxonomy" id="141349"/>
    <lineage>
        <taxon>Bacteria</taxon>
        <taxon>Bacillati</taxon>
        <taxon>Actinomycetota</taxon>
        <taxon>Actinomycetes</taxon>
        <taxon>Mycobacteriales</taxon>
        <taxon>Mycobacteriaceae</taxon>
        <taxon>Mycobacterium</taxon>
        <taxon>Mycobacterium simiae complex</taxon>
    </lineage>
</organism>
<dbReference type="PANTHER" id="PTHR42940">
    <property type="entry name" value="ALCOHOL DEHYDROGENASE 1-RELATED"/>
    <property type="match status" value="1"/>
</dbReference>
<dbReference type="InterPro" id="IPR036291">
    <property type="entry name" value="NAD(P)-bd_dom_sf"/>
</dbReference>
<evidence type="ECO:0000256" key="5">
    <source>
        <dbReference type="ARBA" id="ARBA00023002"/>
    </source>
</evidence>
<dbReference type="Proteomes" id="UP001055171">
    <property type="component" value="Chromosome"/>
</dbReference>
<accession>A0ABY3UYR7</accession>
<evidence type="ECO:0000313" key="8">
    <source>
        <dbReference type="Proteomes" id="UP001055171"/>
    </source>
</evidence>
<evidence type="ECO:0000259" key="6">
    <source>
        <dbReference type="Pfam" id="PF00107"/>
    </source>
</evidence>
<keyword evidence="4" id="KW-0862">Zinc</keyword>
<evidence type="ECO:0000313" key="7">
    <source>
        <dbReference type="EMBL" id="ULP43839.2"/>
    </source>
</evidence>
<evidence type="ECO:0000256" key="4">
    <source>
        <dbReference type="ARBA" id="ARBA00022833"/>
    </source>
</evidence>
<evidence type="ECO:0000256" key="3">
    <source>
        <dbReference type="ARBA" id="ARBA00022723"/>
    </source>
</evidence>